<comment type="function">
    <text evidence="1">Essential component of the TIM23 complex, a complex that mediates the translocation of transit peptide-containing proteins across the mitochondrial inner membrane.</text>
</comment>
<dbReference type="SUPFAM" id="SSF56784">
    <property type="entry name" value="HAD-like"/>
    <property type="match status" value="1"/>
</dbReference>
<keyword evidence="1" id="KW-0496">Mitochondrion</keyword>
<dbReference type="InterPro" id="IPR004274">
    <property type="entry name" value="FCP1_dom"/>
</dbReference>
<keyword evidence="1" id="KW-0813">Transport</keyword>
<proteinExistence type="inferred from homology"/>
<dbReference type="GO" id="GO:0015031">
    <property type="term" value="P:protein transport"/>
    <property type="evidence" value="ECO:0007669"/>
    <property type="project" value="UniProtKB-KW"/>
</dbReference>
<sequence length="338" mass="38102">MPHKRSRPSAQQRILVILDMNGVLLTRSGQKKQNAQLRPHLEALLDTLWGLQDRLVVAVWSSMIARNLHPLVEVAFGNRAEDLAFVWDQSWCTYRRVPGMAKPLLRKDLVWLSSSPWASYVPDSVLLVDDDPIKCSENPAGTAIHPSTFTTSATSDTELLRLAAYLQVLASSECGSVPEFVLARPYDSFQEEEVPPLEPPAKRLRGCGIESGGDSDGSEPVAGLRAVEAFWQDAADWLPARLLQALPDGSGWVRWDEDGSESTVPPDWWRDPVRRWRRVESRKKPGVFYYHDASTGETQLEPPAPWEQRESRRQAGVFYYWNRVTGVTSVEKPDLEDL</sequence>
<evidence type="ECO:0000259" key="3">
    <source>
        <dbReference type="PROSITE" id="PS50969"/>
    </source>
</evidence>
<dbReference type="Gene3D" id="2.20.70.10">
    <property type="match status" value="1"/>
</dbReference>
<dbReference type="EMBL" id="HBEG01041789">
    <property type="protein sequence ID" value="CAD8381858.1"/>
    <property type="molecule type" value="Transcribed_RNA"/>
</dbReference>
<dbReference type="AlphaFoldDB" id="A0A7S0FTN1"/>
<dbReference type="PROSITE" id="PS50969">
    <property type="entry name" value="FCP1"/>
    <property type="match status" value="1"/>
</dbReference>
<name>A0A7S0FTN1_9DINO</name>
<dbReference type="PROSITE" id="PS50020">
    <property type="entry name" value="WW_DOMAIN_2"/>
    <property type="match status" value="1"/>
</dbReference>
<comment type="subcellular location">
    <subcellularLocation>
        <location evidence="1">Mitochondrion inner membrane</location>
        <topology evidence="1">Single-pass membrane protein</topology>
    </subcellularLocation>
</comment>
<comment type="similarity">
    <text evidence="1">Belongs to the TIM50 family.</text>
</comment>
<keyword evidence="1" id="KW-0811">Translocation</keyword>
<keyword evidence="1" id="KW-0653">Protein transport</keyword>
<dbReference type="PANTHER" id="PTHR12210">
    <property type="entry name" value="DULLARD PROTEIN PHOSPHATASE"/>
    <property type="match status" value="1"/>
</dbReference>
<dbReference type="InterPro" id="IPR001202">
    <property type="entry name" value="WW_dom"/>
</dbReference>
<keyword evidence="1" id="KW-0809">Transit peptide</keyword>
<protein>
    <recommendedName>
        <fullName evidence="1">Mitochondrial import inner membrane translocase subunit TIM50</fullName>
    </recommendedName>
</protein>
<evidence type="ECO:0000313" key="4">
    <source>
        <dbReference type="EMBL" id="CAD8381858.1"/>
    </source>
</evidence>
<evidence type="ECO:0000259" key="2">
    <source>
        <dbReference type="PROSITE" id="PS50020"/>
    </source>
</evidence>
<dbReference type="Pfam" id="PF03031">
    <property type="entry name" value="NIF"/>
    <property type="match status" value="1"/>
</dbReference>
<comment type="subunit">
    <text evidence="1">Component of the TIM23 complex.</text>
</comment>
<organism evidence="4">
    <name type="scientific">Pyrodinium bahamense</name>
    <dbReference type="NCBI Taxonomy" id="73915"/>
    <lineage>
        <taxon>Eukaryota</taxon>
        <taxon>Sar</taxon>
        <taxon>Alveolata</taxon>
        <taxon>Dinophyceae</taxon>
        <taxon>Gonyaulacales</taxon>
        <taxon>Pyrocystaceae</taxon>
        <taxon>Pyrodinium</taxon>
    </lineage>
</organism>
<dbReference type="InterPro" id="IPR050365">
    <property type="entry name" value="TIM50"/>
</dbReference>
<feature type="domain" description="FCP1 homology" evidence="3">
    <location>
        <begin position="9"/>
        <end position="169"/>
    </location>
</feature>
<reference evidence="4" key="1">
    <citation type="submission" date="2021-01" db="EMBL/GenBank/DDBJ databases">
        <authorList>
            <person name="Corre E."/>
            <person name="Pelletier E."/>
            <person name="Niang G."/>
            <person name="Scheremetjew M."/>
            <person name="Finn R."/>
            <person name="Kale V."/>
            <person name="Holt S."/>
            <person name="Cochrane G."/>
            <person name="Meng A."/>
            <person name="Brown T."/>
            <person name="Cohen L."/>
        </authorList>
    </citation>
    <scope>NUCLEOTIDE SEQUENCE</scope>
    <source>
        <strain evidence="4">Pbaha01</strain>
    </source>
</reference>
<evidence type="ECO:0000256" key="1">
    <source>
        <dbReference type="RuleBase" id="RU365079"/>
    </source>
</evidence>
<accession>A0A7S0FTN1</accession>
<dbReference type="GO" id="GO:0005744">
    <property type="term" value="C:TIM23 mitochondrial import inner membrane translocase complex"/>
    <property type="evidence" value="ECO:0007669"/>
    <property type="project" value="UniProtKB-UniRule"/>
</dbReference>
<gene>
    <name evidence="4" type="ORF">PBAH0796_LOCUS25546</name>
</gene>
<feature type="domain" description="WW" evidence="2">
    <location>
        <begin position="300"/>
        <end position="335"/>
    </location>
</feature>
<dbReference type="InterPro" id="IPR036412">
    <property type="entry name" value="HAD-like_sf"/>
</dbReference>
<dbReference type="Gene3D" id="3.40.50.1000">
    <property type="entry name" value="HAD superfamily/HAD-like"/>
    <property type="match status" value="1"/>
</dbReference>
<dbReference type="InterPro" id="IPR023214">
    <property type="entry name" value="HAD_sf"/>
</dbReference>